<evidence type="ECO:0000256" key="6">
    <source>
        <dbReference type="ARBA" id="ARBA00023154"/>
    </source>
</evidence>
<feature type="site" description="Part of a proton relay during catalysis" evidence="10">
    <location>
        <position position="48"/>
    </location>
</feature>
<evidence type="ECO:0000256" key="13">
    <source>
        <dbReference type="PIRSR" id="PIRSR001365-2"/>
    </source>
</evidence>
<feature type="active site" description="Proton donor/acceptor" evidence="10 12">
    <location>
        <position position="137"/>
    </location>
</feature>
<dbReference type="GO" id="GO:0019877">
    <property type="term" value="P:diaminopimelate biosynthetic process"/>
    <property type="evidence" value="ECO:0007669"/>
    <property type="project" value="UniProtKB-UniRule"/>
</dbReference>
<evidence type="ECO:0000256" key="5">
    <source>
        <dbReference type="ARBA" id="ARBA00022915"/>
    </source>
</evidence>
<dbReference type="KEGG" id="ful:C4N20_09140"/>
<evidence type="ECO:0000313" key="15">
    <source>
        <dbReference type="Proteomes" id="UP000249008"/>
    </source>
</evidence>
<dbReference type="Gene3D" id="3.20.20.70">
    <property type="entry name" value="Aldolase class I"/>
    <property type="match status" value="1"/>
</dbReference>
<dbReference type="InterPro" id="IPR013785">
    <property type="entry name" value="Aldolase_TIM"/>
</dbReference>
<dbReference type="GO" id="GO:0005829">
    <property type="term" value="C:cytosol"/>
    <property type="evidence" value="ECO:0007669"/>
    <property type="project" value="TreeGrafter"/>
</dbReference>
<dbReference type="SMART" id="SM01130">
    <property type="entry name" value="DHDPS"/>
    <property type="match status" value="1"/>
</dbReference>
<dbReference type="GeneID" id="78454974"/>
<dbReference type="EC" id="4.3.3.7" evidence="3 10"/>
<evidence type="ECO:0000256" key="12">
    <source>
        <dbReference type="PIRSR" id="PIRSR001365-1"/>
    </source>
</evidence>
<comment type="subcellular location">
    <subcellularLocation>
        <location evidence="10">Cytoplasm</location>
    </subcellularLocation>
</comment>
<comment type="similarity">
    <text evidence="10 11">Belongs to the DapA family.</text>
</comment>
<dbReference type="PIRSF" id="PIRSF001365">
    <property type="entry name" value="DHDPS"/>
    <property type="match status" value="1"/>
</dbReference>
<feature type="active site" description="Schiff-base intermediate with substrate" evidence="10 12">
    <location>
        <position position="165"/>
    </location>
</feature>
<comment type="caution">
    <text evidence="10">Lacks conserved residue(s) required for the propagation of feature annotation.</text>
</comment>
<dbReference type="HAMAP" id="MF_00418">
    <property type="entry name" value="DapA"/>
    <property type="match status" value="1"/>
</dbReference>
<dbReference type="GO" id="GO:0019262">
    <property type="term" value="P:N-acetylneuraminate catabolic process"/>
    <property type="evidence" value="ECO:0007669"/>
    <property type="project" value="TreeGrafter"/>
</dbReference>
<dbReference type="SUPFAM" id="SSF51569">
    <property type="entry name" value="Aldolase"/>
    <property type="match status" value="1"/>
</dbReference>
<keyword evidence="8 10" id="KW-0704">Schiff base</keyword>
<dbReference type="NCBIfam" id="TIGR00674">
    <property type="entry name" value="dapA"/>
    <property type="match status" value="1"/>
</dbReference>
<dbReference type="InterPro" id="IPR002220">
    <property type="entry name" value="DapA-like"/>
</dbReference>
<evidence type="ECO:0000256" key="11">
    <source>
        <dbReference type="PIRNR" id="PIRNR001365"/>
    </source>
</evidence>
<evidence type="ECO:0000313" key="14">
    <source>
        <dbReference type="EMBL" id="SQJ00024.1"/>
    </source>
</evidence>
<evidence type="ECO:0000256" key="8">
    <source>
        <dbReference type="ARBA" id="ARBA00023270"/>
    </source>
</evidence>
<evidence type="ECO:0000256" key="4">
    <source>
        <dbReference type="ARBA" id="ARBA00022605"/>
    </source>
</evidence>
<protein>
    <recommendedName>
        <fullName evidence="3 10">4-hydroxy-tetrahydrodipicolinate synthase</fullName>
        <shortName evidence="10">HTPA synthase</shortName>
        <ecNumber evidence="3 10">4.3.3.7</ecNumber>
    </recommendedName>
</protein>
<dbReference type="GO" id="GO:0008747">
    <property type="term" value="F:N-acetylneuraminate lyase activity"/>
    <property type="evidence" value="ECO:0007669"/>
    <property type="project" value="TreeGrafter"/>
</dbReference>
<evidence type="ECO:0000256" key="2">
    <source>
        <dbReference type="ARBA" id="ARBA00005120"/>
    </source>
</evidence>
<name>A0AAX2JA96_9FUSO</name>
<dbReference type="CDD" id="cd00408">
    <property type="entry name" value="DHDPS-like"/>
    <property type="match status" value="1"/>
</dbReference>
<dbReference type="RefSeq" id="WP_005979279.1">
    <property type="nucleotide sequence ID" value="NZ_CABKNW010000004.1"/>
</dbReference>
<comment type="caution">
    <text evidence="10">Was originally thought to be a dihydrodipicolinate synthase (DHDPS), catalyzing the condensation of (S)-aspartate-beta-semialdehyde [(S)-ASA] and pyruvate to dihydrodipicolinate (DHDP). However, it was shown in E.coli that the product of the enzymatic reaction is not dihydrodipicolinate but in fact (4S)-4-hydroxy-2,3,4,5-tetrahydro-(2S)-dipicolinic acid (HTPA), and that the consecutive dehydration reaction leading to DHDP is not spontaneous but catalyzed by DapB.</text>
</comment>
<dbReference type="PANTHER" id="PTHR42849">
    <property type="entry name" value="N-ACETYLNEURAMINATE LYASE"/>
    <property type="match status" value="1"/>
</dbReference>
<dbReference type="Proteomes" id="UP000249008">
    <property type="component" value="Chromosome 1"/>
</dbReference>
<dbReference type="GO" id="GO:0009089">
    <property type="term" value="P:lysine biosynthetic process via diaminopimelate"/>
    <property type="evidence" value="ECO:0007669"/>
    <property type="project" value="UniProtKB-UniRule"/>
</dbReference>
<keyword evidence="4 10" id="KW-0028">Amino-acid biosynthesis</keyword>
<dbReference type="Pfam" id="PF00701">
    <property type="entry name" value="DHDPS"/>
    <property type="match status" value="1"/>
</dbReference>
<dbReference type="PROSITE" id="PS00666">
    <property type="entry name" value="DHDPS_2"/>
    <property type="match status" value="1"/>
</dbReference>
<keyword evidence="7 10" id="KW-0456">Lyase</keyword>
<evidence type="ECO:0000256" key="10">
    <source>
        <dbReference type="HAMAP-Rule" id="MF_00418"/>
    </source>
</evidence>
<comment type="pathway">
    <text evidence="2 10">Amino-acid biosynthesis; L-lysine biosynthesis via DAP pathway; (S)-tetrahydrodipicolinate from L-aspartate: step 3/4.</text>
</comment>
<sequence>MKNVEIKGVIVPLLTPMNADETINEKELRNQVNHQIKSGIHALFPLGTNGEAYILSREEKEQVLKIVVDEAKGRVPVYGGTGCVSTKETIELSLKAKEIGIDVLSIITPSFAAASQDELYEHYREVAEAVDLPIVLYNIPARTGNALAPATVEKLSKIPNIVGVKDSSGNFDNMLQYIEKTRYRKDFAVLSGNDSLILWCLLAGGKGGIAGCANVFPSTMASIYDTFVAGDLEKAREIQDSIRSFRDCFKFGNPNTIVKTAVSLLGFPVGKCRKPFCQVPEAGVEAIKKVLEANAAKGMK</sequence>
<reference evidence="14 15" key="1">
    <citation type="submission" date="2018-06" db="EMBL/GenBank/DDBJ databases">
        <authorList>
            <consortium name="Pathogen Informatics"/>
            <person name="Doyle S."/>
        </authorList>
    </citation>
    <scope>NUCLEOTIDE SEQUENCE [LARGE SCALE GENOMIC DNA]</scope>
    <source>
        <strain evidence="14 15">NCTC12112</strain>
    </source>
</reference>
<proteinExistence type="inferred from homology"/>
<evidence type="ECO:0000256" key="9">
    <source>
        <dbReference type="ARBA" id="ARBA00047836"/>
    </source>
</evidence>
<comment type="catalytic activity">
    <reaction evidence="9 10">
        <text>L-aspartate 4-semialdehyde + pyruvate = (2S,4S)-4-hydroxy-2,3,4,5-tetrahydrodipicolinate + H2O + H(+)</text>
        <dbReference type="Rhea" id="RHEA:34171"/>
        <dbReference type="ChEBI" id="CHEBI:15361"/>
        <dbReference type="ChEBI" id="CHEBI:15377"/>
        <dbReference type="ChEBI" id="CHEBI:15378"/>
        <dbReference type="ChEBI" id="CHEBI:67139"/>
        <dbReference type="ChEBI" id="CHEBI:537519"/>
        <dbReference type="EC" id="4.3.3.7"/>
    </reaction>
</comment>
<dbReference type="EMBL" id="LS483487">
    <property type="protein sequence ID" value="SQJ00024.1"/>
    <property type="molecule type" value="Genomic_DNA"/>
</dbReference>
<organism evidence="14 15">
    <name type="scientific">Fusobacterium ulcerans</name>
    <dbReference type="NCBI Taxonomy" id="861"/>
    <lineage>
        <taxon>Bacteria</taxon>
        <taxon>Fusobacteriati</taxon>
        <taxon>Fusobacteriota</taxon>
        <taxon>Fusobacteriia</taxon>
        <taxon>Fusobacteriales</taxon>
        <taxon>Fusobacteriaceae</taxon>
        <taxon>Fusobacterium</taxon>
    </lineage>
</organism>
<comment type="function">
    <text evidence="1 10">Catalyzes the condensation of (S)-aspartate-beta-semialdehyde [(S)-ASA] and pyruvate to 4-hydroxy-tetrahydrodipicolinate (HTPA).</text>
</comment>
<dbReference type="InterPro" id="IPR005263">
    <property type="entry name" value="DapA"/>
</dbReference>
<dbReference type="AlphaFoldDB" id="A0AAX2JA96"/>
<feature type="binding site" evidence="10 13">
    <location>
        <position position="209"/>
    </location>
    <ligand>
        <name>pyruvate</name>
        <dbReference type="ChEBI" id="CHEBI:15361"/>
    </ligand>
</feature>
<gene>
    <name evidence="14" type="primary">dapA_1</name>
    <name evidence="10" type="synonym">dapA</name>
    <name evidence="14" type="ORF">NCTC12112_00379</name>
</gene>
<dbReference type="InterPro" id="IPR020625">
    <property type="entry name" value="Schiff_base-form_aldolases_AS"/>
</dbReference>
<dbReference type="PRINTS" id="PR00146">
    <property type="entry name" value="DHPICSNTHASE"/>
</dbReference>
<keyword evidence="10" id="KW-0963">Cytoplasm</keyword>
<accession>A0AAX2JA96</accession>
<keyword evidence="5 10" id="KW-0220">Diaminopimelate biosynthesis</keyword>
<evidence type="ECO:0000256" key="3">
    <source>
        <dbReference type="ARBA" id="ARBA00012086"/>
    </source>
</evidence>
<evidence type="ECO:0000256" key="7">
    <source>
        <dbReference type="ARBA" id="ARBA00023239"/>
    </source>
</evidence>
<evidence type="ECO:0000256" key="1">
    <source>
        <dbReference type="ARBA" id="ARBA00003294"/>
    </source>
</evidence>
<keyword evidence="6 10" id="KW-0457">Lysine biosynthesis</keyword>
<dbReference type="GO" id="GO:0008840">
    <property type="term" value="F:4-hydroxy-tetrahydrodipicolinate synthase activity"/>
    <property type="evidence" value="ECO:0007669"/>
    <property type="project" value="UniProtKB-UniRule"/>
</dbReference>
<dbReference type="PANTHER" id="PTHR42849:SF1">
    <property type="entry name" value="N-ACETYLNEURAMINATE LYASE"/>
    <property type="match status" value="1"/>
</dbReference>
<comment type="subunit">
    <text evidence="10">Homotetramer; dimer of dimers.</text>
</comment>